<dbReference type="Proteomes" id="UP000821865">
    <property type="component" value="Chromosome 9"/>
</dbReference>
<dbReference type="EMBL" id="CM023478">
    <property type="protein sequence ID" value="KAH7933547.1"/>
    <property type="molecule type" value="Genomic_DNA"/>
</dbReference>
<proteinExistence type="predicted"/>
<gene>
    <name evidence="1" type="ORF">HPB49_013787</name>
</gene>
<evidence type="ECO:0000313" key="1">
    <source>
        <dbReference type="EMBL" id="KAH7933547.1"/>
    </source>
</evidence>
<keyword evidence="2" id="KW-1185">Reference proteome</keyword>
<sequence length="498" mass="55304">MENVAVAAVSSLEDNATIREYLELRLGPQHILLPIVIPLTVLYVVVFVSGVVGNVTVCLVIARNSHFQTPTNYYLFSSPSQICSYSSSPSRNDDDILNRNFLLYFPHFGRLDGSSRDKLETANAIEGNTSREEESGEDSTGLPNDLKLYWQQYPWRLGEALCRFRALVAEATSYASVLTIVAFTAERYVAIYHPLFLQTTSCLTRAVRIIAIIWVVSLVSAVPFAIYTRINFVDFPLGSGRVVPESAFCALPMDTTAVSLPLLQCSTFAFFCLPMTLIAVLYLKIGMRLRSQPGPGQQGRHQRRPVHRMLVAVVIAFFVCWAPFHTQRLLVVYVSPSQWTTGLRTLNEVLYYTAGCLYYFSATINPILYSLMSVKYREAFRDALCTLSKTKQRLSAGEFEAGATVVIVGAGHSILDNTRLSTLKPYSIVQRVDTDEANVDDGADIAMRALIIQAVLRVRPNQEPPLTPTKSEADDKEKTPTIEIGSSDKSPEPSETVV</sequence>
<protein>
    <submittedName>
        <fullName evidence="1">Uncharacterized protein</fullName>
    </submittedName>
</protein>
<evidence type="ECO:0000313" key="2">
    <source>
        <dbReference type="Proteomes" id="UP000821865"/>
    </source>
</evidence>
<accession>A0ACB8C3W7</accession>
<organism evidence="1 2">
    <name type="scientific">Dermacentor silvarum</name>
    <name type="common">Tick</name>
    <dbReference type="NCBI Taxonomy" id="543639"/>
    <lineage>
        <taxon>Eukaryota</taxon>
        <taxon>Metazoa</taxon>
        <taxon>Ecdysozoa</taxon>
        <taxon>Arthropoda</taxon>
        <taxon>Chelicerata</taxon>
        <taxon>Arachnida</taxon>
        <taxon>Acari</taxon>
        <taxon>Parasitiformes</taxon>
        <taxon>Ixodida</taxon>
        <taxon>Ixodoidea</taxon>
        <taxon>Ixodidae</taxon>
        <taxon>Rhipicephalinae</taxon>
        <taxon>Dermacentor</taxon>
    </lineage>
</organism>
<reference evidence="1" key="1">
    <citation type="submission" date="2020-05" db="EMBL/GenBank/DDBJ databases">
        <title>Large-scale comparative analyses of tick genomes elucidate their genetic diversity and vector capacities.</title>
        <authorList>
            <person name="Jia N."/>
            <person name="Wang J."/>
            <person name="Shi W."/>
            <person name="Du L."/>
            <person name="Sun Y."/>
            <person name="Zhan W."/>
            <person name="Jiang J."/>
            <person name="Wang Q."/>
            <person name="Zhang B."/>
            <person name="Ji P."/>
            <person name="Sakyi L.B."/>
            <person name="Cui X."/>
            <person name="Yuan T."/>
            <person name="Jiang B."/>
            <person name="Yang W."/>
            <person name="Lam T.T.-Y."/>
            <person name="Chang Q."/>
            <person name="Ding S."/>
            <person name="Wang X."/>
            <person name="Zhu J."/>
            <person name="Ruan X."/>
            <person name="Zhao L."/>
            <person name="Wei J."/>
            <person name="Que T."/>
            <person name="Du C."/>
            <person name="Cheng J."/>
            <person name="Dai P."/>
            <person name="Han X."/>
            <person name="Huang E."/>
            <person name="Gao Y."/>
            <person name="Liu J."/>
            <person name="Shao H."/>
            <person name="Ye R."/>
            <person name="Li L."/>
            <person name="Wei W."/>
            <person name="Wang X."/>
            <person name="Wang C."/>
            <person name="Yang T."/>
            <person name="Huo Q."/>
            <person name="Li W."/>
            <person name="Guo W."/>
            <person name="Chen H."/>
            <person name="Zhou L."/>
            <person name="Ni X."/>
            <person name="Tian J."/>
            <person name="Zhou Y."/>
            <person name="Sheng Y."/>
            <person name="Liu T."/>
            <person name="Pan Y."/>
            <person name="Xia L."/>
            <person name="Li J."/>
            <person name="Zhao F."/>
            <person name="Cao W."/>
        </authorList>
    </citation>
    <scope>NUCLEOTIDE SEQUENCE</scope>
    <source>
        <strain evidence="1">Dsil-2018</strain>
    </source>
</reference>
<name>A0ACB8C3W7_DERSI</name>
<comment type="caution">
    <text evidence="1">The sequence shown here is derived from an EMBL/GenBank/DDBJ whole genome shotgun (WGS) entry which is preliminary data.</text>
</comment>